<gene>
    <name evidence="1" type="ORF">THOM_1703</name>
</gene>
<evidence type="ECO:0000313" key="2">
    <source>
        <dbReference type="Proteomes" id="UP000011185"/>
    </source>
</evidence>
<reference evidence="1 2" key="1">
    <citation type="journal article" date="2012" name="PLoS Pathog.">
        <title>The genome of the obligate intracellular parasite Trachipleistophora hominis: new insights into microsporidian genome dynamics and reductive evolution.</title>
        <authorList>
            <person name="Heinz E."/>
            <person name="Williams T.A."/>
            <person name="Nakjang S."/>
            <person name="Noel C.J."/>
            <person name="Swan D.C."/>
            <person name="Goldberg A.V."/>
            <person name="Harris S.R."/>
            <person name="Weinmaier T."/>
            <person name="Markert S."/>
            <person name="Becher D."/>
            <person name="Bernhardt J."/>
            <person name="Dagan T."/>
            <person name="Hacker C."/>
            <person name="Lucocq J.M."/>
            <person name="Schweder T."/>
            <person name="Rattei T."/>
            <person name="Hall N."/>
            <person name="Hirt R.P."/>
            <person name="Embley T.M."/>
        </authorList>
    </citation>
    <scope>NUCLEOTIDE SEQUENCE [LARGE SCALE GENOMIC DNA]</scope>
</reference>
<organism evidence="1 2">
    <name type="scientific">Trachipleistophora hominis</name>
    <name type="common">Microsporidian parasite</name>
    <dbReference type="NCBI Taxonomy" id="72359"/>
    <lineage>
        <taxon>Eukaryota</taxon>
        <taxon>Fungi</taxon>
        <taxon>Fungi incertae sedis</taxon>
        <taxon>Microsporidia</taxon>
        <taxon>Pleistophoridae</taxon>
        <taxon>Trachipleistophora</taxon>
    </lineage>
</organism>
<sequence>MYERLSNLFKEHTKVSQQLDFLRSESKNEEINKTALELVSKGALKDVMVLYGRISNVEIKKSVEEYIVYRLECCIEKNEIQMIKTIYKGIPIGSQLHVQLKNRINEYLLSMKTKIDSSLHFIKISYDLNTDLATNVLFAFFNTFNECLLEMDSWIKECNDIISMLHHKKYELILCTRLFKYSSNVLSSKEVTIKSECAIDEYARTGNKNNITSKAENVMTSRKSQNLFVLKSIYKERELKYFSGCLSGALIKNCRGRDELKYLINKIAKRSMSINVMIKDEMKNMIKELALENEKEFIFLL</sequence>
<accession>L7JX56</accession>
<name>L7JX56_TRAHO</name>
<dbReference type="HOGENOM" id="CLU_924975_0_0_1"/>
<dbReference type="OrthoDB" id="10398053at2759"/>
<dbReference type="InParanoid" id="L7JX56"/>
<proteinExistence type="predicted"/>
<protein>
    <submittedName>
        <fullName evidence="1">Uncharacterized protein</fullName>
    </submittedName>
</protein>
<evidence type="ECO:0000313" key="1">
    <source>
        <dbReference type="EMBL" id="ELQ75317.1"/>
    </source>
</evidence>
<dbReference type="EMBL" id="JH993971">
    <property type="protein sequence ID" value="ELQ75317.1"/>
    <property type="molecule type" value="Genomic_DNA"/>
</dbReference>
<dbReference type="OMA" id="TIKSECA"/>
<keyword evidence="2" id="KW-1185">Reference proteome</keyword>
<dbReference type="Proteomes" id="UP000011185">
    <property type="component" value="Unassembled WGS sequence"/>
</dbReference>
<dbReference type="AlphaFoldDB" id="L7JX56"/>
<dbReference type="VEuPathDB" id="MicrosporidiaDB:THOM_1703"/>